<organism evidence="1">
    <name type="scientific">Rhizophora mucronata</name>
    <name type="common">Asiatic mangrove</name>
    <dbReference type="NCBI Taxonomy" id="61149"/>
    <lineage>
        <taxon>Eukaryota</taxon>
        <taxon>Viridiplantae</taxon>
        <taxon>Streptophyta</taxon>
        <taxon>Embryophyta</taxon>
        <taxon>Tracheophyta</taxon>
        <taxon>Spermatophyta</taxon>
        <taxon>Magnoliopsida</taxon>
        <taxon>eudicotyledons</taxon>
        <taxon>Gunneridae</taxon>
        <taxon>Pentapetalae</taxon>
        <taxon>rosids</taxon>
        <taxon>fabids</taxon>
        <taxon>Malpighiales</taxon>
        <taxon>Rhizophoraceae</taxon>
        <taxon>Rhizophora</taxon>
    </lineage>
</organism>
<evidence type="ECO:0000313" key="1">
    <source>
        <dbReference type="EMBL" id="MBX67487.1"/>
    </source>
</evidence>
<name>A0A2P2QKR2_RHIMU</name>
<dbReference type="EMBL" id="GGEC01087003">
    <property type="protein sequence ID" value="MBX67487.1"/>
    <property type="molecule type" value="Transcribed_RNA"/>
</dbReference>
<reference evidence="1" key="1">
    <citation type="submission" date="2018-02" db="EMBL/GenBank/DDBJ databases">
        <title>Rhizophora mucronata_Transcriptome.</title>
        <authorList>
            <person name="Meera S.P."/>
            <person name="Sreeshan A."/>
            <person name="Augustine A."/>
        </authorList>
    </citation>
    <scope>NUCLEOTIDE SEQUENCE</scope>
    <source>
        <tissue evidence="1">Leaf</tissue>
    </source>
</reference>
<dbReference type="AlphaFoldDB" id="A0A2P2QKR2"/>
<sequence>MIKTHTHTPIPVLESRDP</sequence>
<protein>
    <submittedName>
        <fullName evidence="1">Uncharacterized protein</fullName>
    </submittedName>
</protein>
<proteinExistence type="predicted"/>
<accession>A0A2P2QKR2</accession>